<feature type="compositionally biased region" description="Polar residues" evidence="3">
    <location>
        <begin position="432"/>
        <end position="444"/>
    </location>
</feature>
<name>A0A8S1EPW0_9PELO</name>
<dbReference type="PROSITE" id="PS50084">
    <property type="entry name" value="KH_TYPE_1"/>
    <property type="match status" value="2"/>
</dbReference>
<protein>
    <recommendedName>
        <fullName evidence="4">K Homology domain-containing protein</fullName>
    </recommendedName>
</protein>
<evidence type="ECO:0000313" key="6">
    <source>
        <dbReference type="Proteomes" id="UP000494206"/>
    </source>
</evidence>
<dbReference type="CDD" id="cd22438">
    <property type="entry name" value="KH-I_PCBP_rpt1"/>
    <property type="match status" value="1"/>
</dbReference>
<dbReference type="Pfam" id="PF00013">
    <property type="entry name" value="KH_1"/>
    <property type="match status" value="2"/>
</dbReference>
<dbReference type="InterPro" id="IPR004088">
    <property type="entry name" value="KH_dom_type_1"/>
</dbReference>
<evidence type="ECO:0000259" key="4">
    <source>
        <dbReference type="SMART" id="SM00322"/>
    </source>
</evidence>
<dbReference type="Gene3D" id="3.30.1370.10">
    <property type="entry name" value="K Homology domain, type 1"/>
    <property type="match status" value="2"/>
</dbReference>
<dbReference type="InterPro" id="IPR004087">
    <property type="entry name" value="KH_dom"/>
</dbReference>
<dbReference type="AlphaFoldDB" id="A0A8S1EPW0"/>
<reference evidence="5 6" key="1">
    <citation type="submission" date="2020-04" db="EMBL/GenBank/DDBJ databases">
        <authorList>
            <person name="Laetsch R D."/>
            <person name="Stevens L."/>
            <person name="Kumar S."/>
            <person name="Blaxter L. M."/>
        </authorList>
    </citation>
    <scope>NUCLEOTIDE SEQUENCE [LARGE SCALE GENOMIC DNA]</scope>
</reference>
<keyword evidence="1" id="KW-0677">Repeat</keyword>
<dbReference type="Proteomes" id="UP000494206">
    <property type="component" value="Unassembled WGS sequence"/>
</dbReference>
<dbReference type="CDD" id="cd02396">
    <property type="entry name" value="KH-I_PCBP_rpt2"/>
    <property type="match status" value="1"/>
</dbReference>
<evidence type="ECO:0000256" key="1">
    <source>
        <dbReference type="ARBA" id="ARBA00022737"/>
    </source>
</evidence>
<organism evidence="5 6">
    <name type="scientific">Caenorhabditis bovis</name>
    <dbReference type="NCBI Taxonomy" id="2654633"/>
    <lineage>
        <taxon>Eukaryota</taxon>
        <taxon>Metazoa</taxon>
        <taxon>Ecdysozoa</taxon>
        <taxon>Nematoda</taxon>
        <taxon>Chromadorea</taxon>
        <taxon>Rhabditida</taxon>
        <taxon>Rhabditina</taxon>
        <taxon>Rhabditomorpha</taxon>
        <taxon>Rhabditoidea</taxon>
        <taxon>Rhabditidae</taxon>
        <taxon>Peloderinae</taxon>
        <taxon>Caenorhabditis</taxon>
    </lineage>
</organism>
<feature type="region of interest" description="Disordered" evidence="3">
    <location>
        <begin position="28"/>
        <end position="65"/>
    </location>
</feature>
<evidence type="ECO:0000313" key="5">
    <source>
        <dbReference type="EMBL" id="CAB3403435.1"/>
    </source>
</evidence>
<dbReference type="OrthoDB" id="442947at2759"/>
<feature type="region of interest" description="Disordered" evidence="3">
    <location>
        <begin position="410"/>
        <end position="444"/>
    </location>
</feature>
<feature type="compositionally biased region" description="Polar residues" evidence="3">
    <location>
        <begin position="48"/>
        <end position="65"/>
    </location>
</feature>
<feature type="domain" description="K Homology" evidence="4">
    <location>
        <begin position="68"/>
        <end position="136"/>
    </location>
</feature>
<dbReference type="GO" id="GO:0003723">
    <property type="term" value="F:RNA binding"/>
    <property type="evidence" value="ECO:0007669"/>
    <property type="project" value="UniProtKB-UniRule"/>
</dbReference>
<evidence type="ECO:0000256" key="2">
    <source>
        <dbReference type="PROSITE-ProRule" id="PRU00117"/>
    </source>
</evidence>
<keyword evidence="6" id="KW-1185">Reference proteome</keyword>
<dbReference type="InterPro" id="IPR036612">
    <property type="entry name" value="KH_dom_type_1_sf"/>
</dbReference>
<accession>A0A8S1EPW0</accession>
<evidence type="ECO:0000256" key="3">
    <source>
        <dbReference type="SAM" id="MobiDB-lite"/>
    </source>
</evidence>
<dbReference type="EMBL" id="CADEPM010000003">
    <property type="protein sequence ID" value="CAB3403435.1"/>
    <property type="molecule type" value="Genomic_DNA"/>
</dbReference>
<dbReference type="SUPFAM" id="SSF54791">
    <property type="entry name" value="Eukaryotic type KH-domain (KH-domain type I)"/>
    <property type="match status" value="2"/>
</dbReference>
<gene>
    <name evidence="5" type="ORF">CBOVIS_LOCUS5908</name>
</gene>
<keyword evidence="2" id="KW-0694">RNA-binding</keyword>
<dbReference type="SMART" id="SM00322">
    <property type="entry name" value="KH"/>
    <property type="match status" value="2"/>
</dbReference>
<dbReference type="PANTHER" id="PTHR10288">
    <property type="entry name" value="KH DOMAIN CONTAINING RNA BINDING PROTEIN"/>
    <property type="match status" value="1"/>
</dbReference>
<feature type="domain" description="K Homology" evidence="4">
    <location>
        <begin position="149"/>
        <end position="220"/>
    </location>
</feature>
<sequence>MDPAMYQGVSAAAYLYAAQKPTTAGAYLAATPSRPPTNASSDHHHTIDQPSSSSSPRETATASPATHSVLTIRLLMQGKEVGSIIGKKGDQIKKIREESGAKINISDGSCPERIVTITGTLNVIAKAFQMVCAKFEDDMLQLPNSVPKPPITMRLIVPATQCGSLIGKGGSKIKDIREATGASIQVASEMLPQSTERAVTISGNADAINLCMVQVCHILLEAPPKGATISYRPKPTFNPLVIASSAASIAAQQQQAQAQQQIAAAALLGGGQVGMQQQLALLQQQQLAAVQQMLNPELARAALINQQFAMMPTTAAAGSGSGATTTTAAAATNQQELAYLSQNGLMYQAAAAAAVAAAAQQQQQQQPDAAKHIEQQWSAYDVAAFQQQQQLMNQYAMSQNMLIGAPFIKGGPTPPTITNGQQQAGPLHHQKSSSSSANTRFNPY</sequence>
<proteinExistence type="predicted"/>
<comment type="caution">
    <text evidence="5">The sequence shown here is derived from an EMBL/GenBank/DDBJ whole genome shotgun (WGS) entry which is preliminary data.</text>
</comment>